<dbReference type="Proteomes" id="UP001642260">
    <property type="component" value="Unassembled WGS sequence"/>
</dbReference>
<name>A0ABC8KN62_ERUVS</name>
<reference evidence="2 3" key="1">
    <citation type="submission" date="2022-03" db="EMBL/GenBank/DDBJ databases">
        <authorList>
            <person name="Macdonald S."/>
            <person name="Ahmed S."/>
            <person name="Newling K."/>
        </authorList>
    </citation>
    <scope>NUCLEOTIDE SEQUENCE [LARGE SCALE GENOMIC DNA]</scope>
</reference>
<feature type="compositionally biased region" description="Low complexity" evidence="1">
    <location>
        <begin position="74"/>
        <end position="88"/>
    </location>
</feature>
<dbReference type="EMBL" id="CAKOAT010282710">
    <property type="protein sequence ID" value="CAH8360265.1"/>
    <property type="molecule type" value="Genomic_DNA"/>
</dbReference>
<feature type="compositionally biased region" description="Pro residues" evidence="1">
    <location>
        <begin position="56"/>
        <end position="68"/>
    </location>
</feature>
<comment type="caution">
    <text evidence="2">The sequence shown here is derived from an EMBL/GenBank/DDBJ whole genome shotgun (WGS) entry which is preliminary data.</text>
</comment>
<evidence type="ECO:0000313" key="3">
    <source>
        <dbReference type="Proteomes" id="UP001642260"/>
    </source>
</evidence>
<dbReference type="PANTHER" id="PTHR33573:SF45">
    <property type="entry name" value="CASP-LIKE PROTEIN"/>
    <property type="match status" value="1"/>
</dbReference>
<evidence type="ECO:0008006" key="4">
    <source>
        <dbReference type="Google" id="ProtNLM"/>
    </source>
</evidence>
<dbReference type="PANTHER" id="PTHR33573">
    <property type="entry name" value="CASP-LIKE PROTEIN 4A4"/>
    <property type="match status" value="1"/>
</dbReference>
<evidence type="ECO:0000313" key="2">
    <source>
        <dbReference type="EMBL" id="CAH8360265.1"/>
    </source>
</evidence>
<feature type="region of interest" description="Disordered" evidence="1">
    <location>
        <begin position="1"/>
        <end position="92"/>
    </location>
</feature>
<gene>
    <name evidence="2" type="ORF">ERUC_LOCUS26021</name>
</gene>
<protein>
    <recommendedName>
        <fullName evidence="4">CASP-like protein</fullName>
    </recommendedName>
</protein>
<sequence>MKRTTSSNSEPQSYIESPLRFHSPLSDAGDPPESRYVSPETSPFKLENPKTDTKFPPLPPPPPQYPPPRRQRNARPAPASASDKSPSSMVVVNRWVREEGRETATRKVGETTTATVGNRRRGDEAVAMAALGFRVSEVVLCLVSFSIMAADKTKGWSGDSYDRYKEYRS</sequence>
<proteinExistence type="predicted"/>
<accession>A0ABC8KN62</accession>
<organism evidence="2 3">
    <name type="scientific">Eruca vesicaria subsp. sativa</name>
    <name type="common">Garden rocket</name>
    <name type="synonym">Eruca sativa</name>
    <dbReference type="NCBI Taxonomy" id="29727"/>
    <lineage>
        <taxon>Eukaryota</taxon>
        <taxon>Viridiplantae</taxon>
        <taxon>Streptophyta</taxon>
        <taxon>Embryophyta</taxon>
        <taxon>Tracheophyta</taxon>
        <taxon>Spermatophyta</taxon>
        <taxon>Magnoliopsida</taxon>
        <taxon>eudicotyledons</taxon>
        <taxon>Gunneridae</taxon>
        <taxon>Pentapetalae</taxon>
        <taxon>rosids</taxon>
        <taxon>malvids</taxon>
        <taxon>Brassicales</taxon>
        <taxon>Brassicaceae</taxon>
        <taxon>Brassiceae</taxon>
        <taxon>Eruca</taxon>
    </lineage>
</organism>
<evidence type="ECO:0000256" key="1">
    <source>
        <dbReference type="SAM" id="MobiDB-lite"/>
    </source>
</evidence>
<dbReference type="AlphaFoldDB" id="A0ABC8KN62"/>
<feature type="compositionally biased region" description="Polar residues" evidence="1">
    <location>
        <begin position="1"/>
        <end position="15"/>
    </location>
</feature>
<feature type="non-terminal residue" evidence="2">
    <location>
        <position position="169"/>
    </location>
</feature>
<keyword evidence="3" id="KW-1185">Reference proteome</keyword>